<dbReference type="Proteomes" id="UP000539111">
    <property type="component" value="Unassembled WGS sequence"/>
</dbReference>
<dbReference type="InterPro" id="IPR029058">
    <property type="entry name" value="AB_hydrolase_fold"/>
</dbReference>
<reference evidence="2 3" key="1">
    <citation type="submission" date="2020-07" db="EMBL/GenBank/DDBJ databases">
        <title>Sequencing the genomes of 1000 actinobacteria strains.</title>
        <authorList>
            <person name="Klenk H.-P."/>
        </authorList>
    </citation>
    <scope>NUCLEOTIDE SEQUENCE [LARGE SCALE GENOMIC DNA]</scope>
    <source>
        <strain evidence="2 3">DSM 26341</strain>
    </source>
</reference>
<keyword evidence="3" id="KW-1185">Reference proteome</keyword>
<dbReference type="Gene3D" id="3.40.50.1820">
    <property type="entry name" value="alpha/beta hydrolase"/>
    <property type="match status" value="1"/>
</dbReference>
<name>A0A7Z0AAH4_9MICO</name>
<dbReference type="SUPFAM" id="SSF53474">
    <property type="entry name" value="alpha/beta-Hydrolases"/>
    <property type="match status" value="1"/>
</dbReference>
<evidence type="ECO:0000259" key="1">
    <source>
        <dbReference type="Pfam" id="PF12697"/>
    </source>
</evidence>
<comment type="caution">
    <text evidence="2">The sequence shown here is derived from an EMBL/GenBank/DDBJ whole genome shotgun (WGS) entry which is preliminary data.</text>
</comment>
<dbReference type="GO" id="GO:0003824">
    <property type="term" value="F:catalytic activity"/>
    <property type="evidence" value="ECO:0007669"/>
    <property type="project" value="UniProtKB-ARBA"/>
</dbReference>
<gene>
    <name evidence="2" type="ORF">BJY26_000846</name>
</gene>
<evidence type="ECO:0000313" key="3">
    <source>
        <dbReference type="Proteomes" id="UP000539111"/>
    </source>
</evidence>
<dbReference type="InterPro" id="IPR000073">
    <property type="entry name" value="AB_hydrolase_1"/>
</dbReference>
<organism evidence="2 3">
    <name type="scientific">Spelaeicoccus albus</name>
    <dbReference type="NCBI Taxonomy" id="1280376"/>
    <lineage>
        <taxon>Bacteria</taxon>
        <taxon>Bacillati</taxon>
        <taxon>Actinomycetota</taxon>
        <taxon>Actinomycetes</taxon>
        <taxon>Micrococcales</taxon>
        <taxon>Brevibacteriaceae</taxon>
        <taxon>Spelaeicoccus</taxon>
    </lineage>
</organism>
<feature type="domain" description="AB hydrolase-1" evidence="1">
    <location>
        <begin position="5"/>
        <end position="227"/>
    </location>
</feature>
<dbReference type="AlphaFoldDB" id="A0A7Z0AAH4"/>
<sequence length="252" mass="26431">MLMEIVLVPGLWLDGSTWDAVAAVLERAGHTVRPLTLPGMESKDVDRSGVTLADQVAAVVTALDQAEGPVLLVGHSAGCGISHAAVDARPDTVARAVYIGGFPTPGDAPLLDGLPAEYGEVAMPDWAEVGEEANVVDFDGPTLARFYAAAIPAPERVLTDPQRLSNDRRYDIPVTLVCPEYTSDDVRQWVAAGAEPVSELTRMHDVTYVDLPGGHWPQITQPGKLARVILDAAASAAGLSTDGVRAHGPDGG</sequence>
<dbReference type="EMBL" id="JACBZP010000001">
    <property type="protein sequence ID" value="NYI66540.1"/>
    <property type="molecule type" value="Genomic_DNA"/>
</dbReference>
<dbReference type="InterPro" id="IPR052897">
    <property type="entry name" value="Sec-Metab_Biosynth_Hydrolase"/>
</dbReference>
<dbReference type="PANTHER" id="PTHR37017:SF11">
    <property type="entry name" value="ESTERASE_LIPASE_THIOESTERASE DOMAIN-CONTAINING PROTEIN"/>
    <property type="match status" value="1"/>
</dbReference>
<protein>
    <submittedName>
        <fullName evidence="2">Pimeloyl-ACP methyl ester carboxylesterase</fullName>
    </submittedName>
</protein>
<evidence type="ECO:0000313" key="2">
    <source>
        <dbReference type="EMBL" id="NYI66540.1"/>
    </source>
</evidence>
<dbReference type="Pfam" id="PF12697">
    <property type="entry name" value="Abhydrolase_6"/>
    <property type="match status" value="1"/>
</dbReference>
<accession>A0A7Z0AAH4</accession>
<proteinExistence type="predicted"/>
<dbReference type="PANTHER" id="PTHR37017">
    <property type="entry name" value="AB HYDROLASE-1 DOMAIN-CONTAINING PROTEIN-RELATED"/>
    <property type="match status" value="1"/>
</dbReference>